<dbReference type="SUPFAM" id="SSF88659">
    <property type="entry name" value="Sigma3 and sigma4 domains of RNA polymerase sigma factors"/>
    <property type="match status" value="1"/>
</dbReference>
<evidence type="ECO:0000256" key="4">
    <source>
        <dbReference type="ARBA" id="ARBA00023163"/>
    </source>
</evidence>
<evidence type="ECO:0000313" key="7">
    <source>
        <dbReference type="EMBL" id="TCC43725.1"/>
    </source>
</evidence>
<evidence type="ECO:0000313" key="8">
    <source>
        <dbReference type="Proteomes" id="UP000292695"/>
    </source>
</evidence>
<dbReference type="InterPro" id="IPR013249">
    <property type="entry name" value="RNA_pol_sigma70_r4_t2"/>
</dbReference>
<feature type="domain" description="RNA polymerase sigma-70 region 2" evidence="5">
    <location>
        <begin position="12"/>
        <end position="79"/>
    </location>
</feature>
<dbReference type="Gene3D" id="1.10.10.10">
    <property type="entry name" value="Winged helix-like DNA-binding domain superfamily/Winged helix DNA-binding domain"/>
    <property type="match status" value="1"/>
</dbReference>
<accession>A0A4R0JP21</accession>
<dbReference type="Gene3D" id="1.10.1740.10">
    <property type="match status" value="1"/>
</dbReference>
<dbReference type="Pfam" id="PF04542">
    <property type="entry name" value="Sigma70_r2"/>
    <property type="match status" value="1"/>
</dbReference>
<dbReference type="InterPro" id="IPR039425">
    <property type="entry name" value="RNA_pol_sigma-70-like"/>
</dbReference>
<dbReference type="InterPro" id="IPR007627">
    <property type="entry name" value="RNA_pol_sigma70_r2"/>
</dbReference>
<evidence type="ECO:0000259" key="6">
    <source>
        <dbReference type="Pfam" id="PF08281"/>
    </source>
</evidence>
<dbReference type="Proteomes" id="UP000292695">
    <property type="component" value="Unassembled WGS sequence"/>
</dbReference>
<dbReference type="AlphaFoldDB" id="A0A4R0JP21"/>
<dbReference type="SUPFAM" id="SSF88946">
    <property type="entry name" value="Sigma2 domain of RNA polymerase sigma factors"/>
    <property type="match status" value="1"/>
</dbReference>
<dbReference type="GO" id="GO:0003677">
    <property type="term" value="F:DNA binding"/>
    <property type="evidence" value="ECO:0007669"/>
    <property type="project" value="InterPro"/>
</dbReference>
<organism evidence="7 8">
    <name type="scientific">Kribbella sindirgiensis</name>
    <dbReference type="NCBI Taxonomy" id="1124744"/>
    <lineage>
        <taxon>Bacteria</taxon>
        <taxon>Bacillati</taxon>
        <taxon>Actinomycetota</taxon>
        <taxon>Actinomycetes</taxon>
        <taxon>Propionibacteriales</taxon>
        <taxon>Kribbellaceae</taxon>
        <taxon>Kribbella</taxon>
    </lineage>
</organism>
<keyword evidence="2" id="KW-0805">Transcription regulation</keyword>
<protein>
    <submittedName>
        <fullName evidence="7">RNA polymerase sigma factor</fullName>
    </submittedName>
</protein>
<dbReference type="PANTHER" id="PTHR43133:SF25">
    <property type="entry name" value="RNA POLYMERASE SIGMA FACTOR RFAY-RELATED"/>
    <property type="match status" value="1"/>
</dbReference>
<dbReference type="EMBL" id="SJKA01000001">
    <property type="protein sequence ID" value="TCC43725.1"/>
    <property type="molecule type" value="Genomic_DNA"/>
</dbReference>
<name>A0A4R0JP21_9ACTN</name>
<dbReference type="GO" id="GO:0016987">
    <property type="term" value="F:sigma factor activity"/>
    <property type="evidence" value="ECO:0007669"/>
    <property type="project" value="UniProtKB-KW"/>
</dbReference>
<reference evidence="7 8" key="1">
    <citation type="submission" date="2019-02" db="EMBL/GenBank/DDBJ databases">
        <title>Kribbella capetownensis sp. nov. and Kribbella speibonae sp. nov., isolated from soil.</title>
        <authorList>
            <person name="Curtis S.M."/>
            <person name="Norton I."/>
            <person name="Everest G.J."/>
            <person name="Meyers P.R."/>
        </authorList>
    </citation>
    <scope>NUCLEOTIDE SEQUENCE [LARGE SCALE GENOMIC DNA]</scope>
    <source>
        <strain evidence="7 8">DSM 27082</strain>
    </source>
</reference>
<dbReference type="OrthoDB" id="4184921at2"/>
<evidence type="ECO:0000259" key="5">
    <source>
        <dbReference type="Pfam" id="PF04542"/>
    </source>
</evidence>
<dbReference type="Pfam" id="PF08281">
    <property type="entry name" value="Sigma70_r4_2"/>
    <property type="match status" value="1"/>
</dbReference>
<gene>
    <name evidence="7" type="ORF">E0H50_01605</name>
</gene>
<evidence type="ECO:0000256" key="1">
    <source>
        <dbReference type="ARBA" id="ARBA00010641"/>
    </source>
</evidence>
<proteinExistence type="inferred from homology"/>
<dbReference type="PANTHER" id="PTHR43133">
    <property type="entry name" value="RNA POLYMERASE ECF-TYPE SIGMA FACTO"/>
    <property type="match status" value="1"/>
</dbReference>
<keyword evidence="4" id="KW-0804">Transcription</keyword>
<dbReference type="GO" id="GO:0006352">
    <property type="term" value="P:DNA-templated transcription initiation"/>
    <property type="evidence" value="ECO:0007669"/>
    <property type="project" value="InterPro"/>
</dbReference>
<comment type="similarity">
    <text evidence="1">Belongs to the sigma-70 factor family. ECF subfamily.</text>
</comment>
<dbReference type="InterPro" id="IPR014284">
    <property type="entry name" value="RNA_pol_sigma-70_dom"/>
</dbReference>
<dbReference type="InterPro" id="IPR036388">
    <property type="entry name" value="WH-like_DNA-bd_sf"/>
</dbReference>
<keyword evidence="8" id="KW-1185">Reference proteome</keyword>
<feature type="domain" description="RNA polymerase sigma factor 70 region 4 type 2" evidence="6">
    <location>
        <begin position="109"/>
        <end position="161"/>
    </location>
</feature>
<keyword evidence="3" id="KW-0731">Sigma factor</keyword>
<dbReference type="InterPro" id="IPR013324">
    <property type="entry name" value="RNA_pol_sigma_r3/r4-like"/>
</dbReference>
<evidence type="ECO:0000256" key="2">
    <source>
        <dbReference type="ARBA" id="ARBA00023015"/>
    </source>
</evidence>
<dbReference type="NCBIfam" id="TIGR02937">
    <property type="entry name" value="sigma70-ECF"/>
    <property type="match status" value="1"/>
</dbReference>
<sequence length="185" mass="20968">MTEVDRTAFEDLYRDHYWALLRFAARRTRDPERARDLVADTFAIAWRRRGTLPTARALPWLYKIAANVLANERRRDQRTAEAYRTLGGYSSIAYQADTAERAEWSHALEEVLRVLNTLSVDDQQVLMLHAWEGLTGRDLGIALDCSAAAASVRLHRARRRLDAAIHGGRQAGDQTSALRGTKGDY</sequence>
<dbReference type="InterPro" id="IPR013325">
    <property type="entry name" value="RNA_pol_sigma_r2"/>
</dbReference>
<evidence type="ECO:0000256" key="3">
    <source>
        <dbReference type="ARBA" id="ARBA00023082"/>
    </source>
</evidence>
<comment type="caution">
    <text evidence="7">The sequence shown here is derived from an EMBL/GenBank/DDBJ whole genome shotgun (WGS) entry which is preliminary data.</text>
</comment>